<dbReference type="AlphaFoldDB" id="A0AAU7N1D8"/>
<organism evidence="1">
    <name type="scientific">Flagellimonas sp. MMG031</name>
    <dbReference type="NCBI Taxonomy" id="3158549"/>
    <lineage>
        <taxon>Bacteria</taxon>
        <taxon>Pseudomonadati</taxon>
        <taxon>Bacteroidota</taxon>
        <taxon>Flavobacteriia</taxon>
        <taxon>Flavobacteriales</taxon>
        <taxon>Flavobacteriaceae</taxon>
        <taxon>Flagellimonas</taxon>
    </lineage>
</organism>
<dbReference type="EMBL" id="CP157804">
    <property type="protein sequence ID" value="XBQ24370.1"/>
    <property type="molecule type" value="Genomic_DNA"/>
</dbReference>
<dbReference type="KEGG" id="fld:ABNE31_05475"/>
<protein>
    <recommendedName>
        <fullName evidence="2">Lipoprotein</fullName>
    </recommendedName>
</protein>
<evidence type="ECO:0008006" key="2">
    <source>
        <dbReference type="Google" id="ProtNLM"/>
    </source>
</evidence>
<name>A0AAU7N1D8_9FLAO</name>
<sequence>MEKHFAIFLLVCFTALFFSCNNSLENNQDDKLSKLTSSKIFSDKFLEFQGDPDFEVINLENVANFNTLIDRMQTLSCKNKYTGITYQFNDTIYNQYGYTECPTSGVISCFMNSNQIHIKNDSLRNYRISSDKFYSIESLTDQLKTMNAVDYYDSGGKTVLKQILIFLHIEEHYPISKTKEVLAEIQKQFDKANETMGNKYYRHLIFFEKYDYTDIPPPPPPPEFLD</sequence>
<reference evidence="1" key="1">
    <citation type="submission" date="2024-05" db="EMBL/GenBank/DDBJ databases">
        <title>Draft Genome Sequences of Flagellimonas sp. MMG031 and Marinobacter sp. MMG032 Isolated from the dinoflagellate Symbiodinium pilosum.</title>
        <authorList>
            <person name="Shikuma N.J."/>
            <person name="Farrell M.V."/>
        </authorList>
    </citation>
    <scope>NUCLEOTIDE SEQUENCE</scope>
    <source>
        <strain evidence="1">MMG031</strain>
    </source>
</reference>
<proteinExistence type="predicted"/>
<evidence type="ECO:0000313" key="1">
    <source>
        <dbReference type="EMBL" id="XBQ24370.1"/>
    </source>
</evidence>
<gene>
    <name evidence="1" type="ORF">ABNE31_05475</name>
</gene>
<dbReference type="PROSITE" id="PS51257">
    <property type="entry name" value="PROKAR_LIPOPROTEIN"/>
    <property type="match status" value="1"/>
</dbReference>
<dbReference type="RefSeq" id="WP_349352660.1">
    <property type="nucleotide sequence ID" value="NZ_CP157804.1"/>
</dbReference>
<accession>A0AAU7N1D8</accession>